<dbReference type="SUPFAM" id="SSF47226">
    <property type="entry name" value="Histidine-containing phosphotransfer domain, HPT domain"/>
    <property type="match status" value="1"/>
</dbReference>
<dbReference type="Proteomes" id="UP001589683">
    <property type="component" value="Unassembled WGS sequence"/>
</dbReference>
<dbReference type="Pfam" id="PF01627">
    <property type="entry name" value="Hpt"/>
    <property type="match status" value="1"/>
</dbReference>
<dbReference type="EMBL" id="JBHMEA010000051">
    <property type="protein sequence ID" value="MFB9233759.1"/>
    <property type="molecule type" value="Genomic_DNA"/>
</dbReference>
<name>A0ABV5JJX7_9RHOB</name>
<evidence type="ECO:0000313" key="4">
    <source>
        <dbReference type="Proteomes" id="UP001589683"/>
    </source>
</evidence>
<organism evidence="3 4">
    <name type="scientific">Pseudohalocynthiibacter aestuariivivens</name>
    <dbReference type="NCBI Taxonomy" id="1591409"/>
    <lineage>
        <taxon>Bacteria</taxon>
        <taxon>Pseudomonadati</taxon>
        <taxon>Pseudomonadota</taxon>
        <taxon>Alphaproteobacteria</taxon>
        <taxon>Rhodobacterales</taxon>
        <taxon>Paracoccaceae</taxon>
        <taxon>Pseudohalocynthiibacter</taxon>
    </lineage>
</organism>
<evidence type="ECO:0000313" key="3">
    <source>
        <dbReference type="EMBL" id="MFB9233759.1"/>
    </source>
</evidence>
<evidence type="ECO:0000259" key="2">
    <source>
        <dbReference type="Pfam" id="PF01627"/>
    </source>
</evidence>
<dbReference type="InterPro" id="IPR036641">
    <property type="entry name" value="HPT_dom_sf"/>
</dbReference>
<proteinExistence type="predicted"/>
<dbReference type="RefSeq" id="WP_213889638.1">
    <property type="nucleotide sequence ID" value="NZ_JAGFNU010000007.1"/>
</dbReference>
<dbReference type="Gene3D" id="1.20.120.160">
    <property type="entry name" value="HPT domain"/>
    <property type="match status" value="1"/>
</dbReference>
<gene>
    <name evidence="3" type="ORF">ACFFUT_18350</name>
</gene>
<keyword evidence="1" id="KW-0902">Two-component regulatory system</keyword>
<evidence type="ECO:0000256" key="1">
    <source>
        <dbReference type="ARBA" id="ARBA00023012"/>
    </source>
</evidence>
<feature type="domain" description="HPt" evidence="2">
    <location>
        <begin position="21"/>
        <end position="85"/>
    </location>
</feature>
<reference evidence="3 4" key="1">
    <citation type="submission" date="2024-09" db="EMBL/GenBank/DDBJ databases">
        <authorList>
            <person name="Sun Q."/>
            <person name="Mori K."/>
        </authorList>
    </citation>
    <scope>NUCLEOTIDE SEQUENCE [LARGE SCALE GENOMIC DNA]</scope>
    <source>
        <strain evidence="3 4">CECT 8726</strain>
    </source>
</reference>
<keyword evidence="4" id="KW-1185">Reference proteome</keyword>
<comment type="caution">
    <text evidence="3">The sequence shown here is derived from an EMBL/GenBank/DDBJ whole genome shotgun (WGS) entry which is preliminary data.</text>
</comment>
<dbReference type="InterPro" id="IPR008207">
    <property type="entry name" value="Sig_transdc_His_kin_Hpt_dom"/>
</dbReference>
<accession>A0ABV5JJX7</accession>
<sequence>MINWARVNELRQEVGEEDFGEVVELFLEEVDETLTRLKCAPDPDTFEEVMHFLKGSALNLGFLHLGSICQASKVAASQGRPEDVDLEALFSTYALSKKEFLQSSGVKIAA</sequence>
<dbReference type="CDD" id="cd00088">
    <property type="entry name" value="HPT"/>
    <property type="match status" value="1"/>
</dbReference>
<protein>
    <submittedName>
        <fullName evidence="3">Hpt domain-containing protein</fullName>
    </submittedName>
</protein>